<accession>A0ABX2E796</accession>
<dbReference type="GO" id="GO:0006508">
    <property type="term" value="P:proteolysis"/>
    <property type="evidence" value="ECO:0007669"/>
    <property type="project" value="UniProtKB-KW"/>
</dbReference>
<name>A0ABX2E796_9FLAO</name>
<keyword evidence="1" id="KW-0378">Hydrolase</keyword>
<keyword evidence="1" id="KW-0645">Protease</keyword>
<dbReference type="PROSITE" id="PS51257">
    <property type="entry name" value="PROKAR_LIPOPROTEIN"/>
    <property type="match status" value="1"/>
</dbReference>
<proteinExistence type="predicted"/>
<evidence type="ECO:0000313" key="2">
    <source>
        <dbReference type="Proteomes" id="UP000805085"/>
    </source>
</evidence>
<gene>
    <name evidence="1" type="ORF">HNV10_14035</name>
</gene>
<reference evidence="1 2" key="1">
    <citation type="journal article" date="2015" name="Int. J. Syst. Evol. Microbiol.">
        <title>Winogradskyella litoriviva sp. nov., isolated from coastal seawater.</title>
        <authorList>
            <person name="Nedashkovskaya O.I."/>
            <person name="Kukhlevskiy A.D."/>
            <person name="Zhukova N.V."/>
            <person name="Kim S.J."/>
            <person name="Rhee S.K."/>
            <person name="Mikhailov V.V."/>
        </authorList>
    </citation>
    <scope>NUCLEOTIDE SEQUENCE [LARGE SCALE GENOMIC DNA]</scope>
    <source>
        <strain evidence="1 2">KMM6491</strain>
    </source>
</reference>
<organism evidence="1 2">
    <name type="scientific">Winogradskyella litoriviva</name>
    <dbReference type="NCBI Taxonomy" id="1220182"/>
    <lineage>
        <taxon>Bacteria</taxon>
        <taxon>Pseudomonadati</taxon>
        <taxon>Bacteroidota</taxon>
        <taxon>Flavobacteriia</taxon>
        <taxon>Flavobacteriales</taxon>
        <taxon>Flavobacteriaceae</taxon>
        <taxon>Winogradskyella</taxon>
    </lineage>
</organism>
<dbReference type="RefSeq" id="WP_173302026.1">
    <property type="nucleotide sequence ID" value="NZ_JABRWQ010000006.1"/>
</dbReference>
<evidence type="ECO:0000313" key="1">
    <source>
        <dbReference type="EMBL" id="NRD24374.1"/>
    </source>
</evidence>
<dbReference type="Proteomes" id="UP000805085">
    <property type="component" value="Unassembled WGS sequence"/>
</dbReference>
<protein>
    <submittedName>
        <fullName evidence="1">Protease complex subunit PrcB family protein</fullName>
    </submittedName>
</protein>
<dbReference type="GO" id="GO:0008233">
    <property type="term" value="F:peptidase activity"/>
    <property type="evidence" value="ECO:0007669"/>
    <property type="project" value="UniProtKB-KW"/>
</dbReference>
<keyword evidence="2" id="KW-1185">Reference proteome</keyword>
<sequence length="153" mass="16573">MKIKTLILLSLVFVLGCNCNKTSTDMANKNVESVLIAKGNLYGSGAEGIVKQNIVITNKNDWSVLLKQLDSANKVSQGFTETDIDFTKYSIIAVFADVKGSGGHKIDVAITTTPEKKIIKVNHIAPKGNATSVMTQPYYIAKLPVSDLPIVFE</sequence>
<dbReference type="EMBL" id="JABRWQ010000006">
    <property type="protein sequence ID" value="NRD24374.1"/>
    <property type="molecule type" value="Genomic_DNA"/>
</dbReference>
<comment type="caution">
    <text evidence="1">The sequence shown here is derived from an EMBL/GenBank/DDBJ whole genome shotgun (WGS) entry which is preliminary data.</text>
</comment>